<dbReference type="Proteomes" id="UP000291831">
    <property type="component" value="Unassembled WGS sequence"/>
</dbReference>
<organism evidence="1 2">
    <name type="scientific">Candidatus Argoarchaeum ethanivorans</name>
    <dbReference type="NCBI Taxonomy" id="2608793"/>
    <lineage>
        <taxon>Archaea</taxon>
        <taxon>Methanobacteriati</taxon>
        <taxon>Methanobacteriota</taxon>
        <taxon>Stenosarchaea group</taxon>
        <taxon>Methanomicrobia</taxon>
        <taxon>Methanosarcinales</taxon>
        <taxon>Methanosarcinales incertae sedis</taxon>
        <taxon>GOM Arc I cluster</taxon>
        <taxon>Candidatus Argoarchaeum</taxon>
    </lineage>
</organism>
<evidence type="ECO:0000313" key="1">
    <source>
        <dbReference type="EMBL" id="RZB28660.1"/>
    </source>
</evidence>
<dbReference type="EMBL" id="RPGO01000040">
    <property type="protein sequence ID" value="RZB28660.1"/>
    <property type="molecule type" value="Genomic_DNA"/>
</dbReference>
<comment type="caution">
    <text evidence="1">The sequence shown here is derived from an EMBL/GenBank/DDBJ whole genome shotgun (WGS) entry which is preliminary data.</text>
</comment>
<sequence>MFDIYEDFIDFNVNSDSNLVIAMAQLPVCWKKDGNFVRHKDPGKQWKLIEQTLNTIKESNFQGRRVDVAVFPEWSVPHECVDKLKECVKKFNSDFILLAGFDYISLERFVELLEGSDNRKKEEQVRPIIESTDYTHIKKDKPVNFCSIIVKSGDEVKQYFQSKLFPAGCEQTGSRNSEILHGGCLSCFKVNARENNGTPGLQKFSFFPLICFDQLYEKTEAGFSVIESLIEYSKKHGAPDIVFILQYNPRMNHPSIDEALYEYYLCLPTRALRACTYTLFVNVSDGSTNPNKNDSPVHGSLLVFNKKAIFNDTSEHRLTKMGRGNLHKMEFVNTSDRLYFLECALLSNYKEVVRASRNPIEIMQICERKDTKWNYVLPKEVIYDKVNSNSLYPMIDMYCSDEFIGYFEDGALGNKVVIDELRKNELLGIFQRIYEYTQKEEIPTQLIESLEQLVKRLDQLEKVKDKKLTETEDENVKDKLYTVGTYLQQSKKIIKSITKKW</sequence>
<name>A0A8B3S108_9EURY</name>
<dbReference type="AlphaFoldDB" id="A0A8B3S108"/>
<accession>A0A8B3S108</accession>
<protein>
    <submittedName>
        <fullName evidence="1">Uncharacterized protein</fullName>
    </submittedName>
</protein>
<proteinExistence type="predicted"/>
<gene>
    <name evidence="1" type="ORF">AEth_01920</name>
</gene>
<reference evidence="2" key="1">
    <citation type="submission" date="2019-01" db="EMBL/GenBank/DDBJ databases">
        <title>Anaerobic oxidation of ethane by archaea from a marine hydrocarbon seep.</title>
        <authorList>
            <person name="Musat F."/>
        </authorList>
    </citation>
    <scope>NUCLEOTIDE SEQUENCE [LARGE SCALE GENOMIC DNA]</scope>
</reference>
<evidence type="ECO:0000313" key="2">
    <source>
        <dbReference type="Proteomes" id="UP000291831"/>
    </source>
</evidence>